<keyword evidence="5" id="KW-1185">Reference proteome</keyword>
<feature type="compositionally biased region" description="Low complexity" evidence="1">
    <location>
        <begin position="54"/>
        <end position="80"/>
    </location>
</feature>
<evidence type="ECO:0000313" key="5">
    <source>
        <dbReference type="Proteomes" id="UP000029093"/>
    </source>
</evidence>
<name>A0A086ZLD6_9BIFI</name>
<dbReference type="EMBL" id="JGYQ01000013">
    <property type="protein sequence ID" value="KFI47336.1"/>
    <property type="molecule type" value="Genomic_DNA"/>
</dbReference>
<keyword evidence="2" id="KW-0472">Membrane</keyword>
<organism evidence="4 5">
    <name type="scientific">Bifidobacterium boum</name>
    <dbReference type="NCBI Taxonomy" id="78343"/>
    <lineage>
        <taxon>Bacteria</taxon>
        <taxon>Bacillati</taxon>
        <taxon>Actinomycetota</taxon>
        <taxon>Actinomycetes</taxon>
        <taxon>Bifidobacteriales</taxon>
        <taxon>Bifidobacteriaceae</taxon>
        <taxon>Bifidobacterium</taxon>
    </lineage>
</organism>
<dbReference type="Pfam" id="PF13828">
    <property type="entry name" value="DUF4190"/>
    <property type="match status" value="1"/>
</dbReference>
<dbReference type="RefSeq" id="WP_051616875.1">
    <property type="nucleotide sequence ID" value="NZ_JGYQ01000013.1"/>
</dbReference>
<evidence type="ECO:0000313" key="4">
    <source>
        <dbReference type="EMBL" id="KFI47336.1"/>
    </source>
</evidence>
<feature type="compositionally biased region" description="Low complexity" evidence="1">
    <location>
        <begin position="15"/>
        <end position="42"/>
    </location>
</feature>
<protein>
    <recommendedName>
        <fullName evidence="3">DUF4190 domain-containing protein</fullName>
    </recommendedName>
</protein>
<keyword evidence="2" id="KW-1133">Transmembrane helix</keyword>
<comment type="caution">
    <text evidence="4">The sequence shown here is derived from an EMBL/GenBank/DDBJ whole genome shotgun (WGS) entry which is preliminary data.</text>
</comment>
<feature type="transmembrane region" description="Helical" evidence="2">
    <location>
        <begin position="170"/>
        <end position="194"/>
    </location>
</feature>
<feature type="domain" description="DUF4190" evidence="3">
    <location>
        <begin position="136"/>
        <end position="189"/>
    </location>
</feature>
<evidence type="ECO:0000259" key="3">
    <source>
        <dbReference type="Pfam" id="PF13828"/>
    </source>
</evidence>
<evidence type="ECO:0000256" key="1">
    <source>
        <dbReference type="SAM" id="MobiDB-lite"/>
    </source>
</evidence>
<dbReference type="GeneID" id="303204879"/>
<keyword evidence="2" id="KW-0812">Transmembrane</keyword>
<sequence length="216" mass="22909">MTNGQIPWDAPAEGQPADQFQPTQPAQAQPFTAATQPDQSQPTVPPLPTPDVPAQPDWAQPAYAQQQPPQPQFQADAAQPVYPQPDAGYAQQSYYAQPDPAGVTPGYGMPYGTAGMPTAQQANYMPYVVKPKMNTLAVVGFICSFLISLIGLILCIIAKNQIKTSGERGNGLATAGIIISAIMMALSLICQLVMFSSPSHSYSTTVLLPMLFGLVG</sequence>
<feature type="compositionally biased region" description="Pro residues" evidence="1">
    <location>
        <begin position="43"/>
        <end position="53"/>
    </location>
</feature>
<dbReference type="InterPro" id="IPR025241">
    <property type="entry name" value="DUF4190"/>
</dbReference>
<feature type="transmembrane region" description="Helical" evidence="2">
    <location>
        <begin position="136"/>
        <end position="158"/>
    </location>
</feature>
<accession>A0A086ZLD6</accession>
<dbReference type="AlphaFoldDB" id="A0A086ZLD6"/>
<proteinExistence type="predicted"/>
<feature type="region of interest" description="Disordered" evidence="1">
    <location>
        <begin position="1"/>
        <end position="82"/>
    </location>
</feature>
<evidence type="ECO:0000256" key="2">
    <source>
        <dbReference type="SAM" id="Phobius"/>
    </source>
</evidence>
<dbReference type="Proteomes" id="UP000029093">
    <property type="component" value="Unassembled WGS sequence"/>
</dbReference>
<gene>
    <name evidence="4" type="ORF">BBOU_0883</name>
</gene>
<reference evidence="4 5" key="1">
    <citation type="submission" date="2014-03" db="EMBL/GenBank/DDBJ databases">
        <title>Genomics of Bifidobacteria.</title>
        <authorList>
            <person name="Ventura M."/>
            <person name="Milani C."/>
            <person name="Lugli G.A."/>
        </authorList>
    </citation>
    <scope>NUCLEOTIDE SEQUENCE [LARGE SCALE GENOMIC DNA]</scope>
    <source>
        <strain evidence="4 5">LMG 10736</strain>
    </source>
</reference>